<proteinExistence type="predicted"/>
<evidence type="ECO:0000259" key="2">
    <source>
        <dbReference type="PROSITE" id="PS50126"/>
    </source>
</evidence>
<evidence type="ECO:0000313" key="3">
    <source>
        <dbReference type="EMBL" id="KAJ8974586.1"/>
    </source>
</evidence>
<dbReference type="Proteomes" id="UP001162164">
    <property type="component" value="Unassembled WGS sequence"/>
</dbReference>
<dbReference type="InterPro" id="IPR012340">
    <property type="entry name" value="NA-bd_OB-fold"/>
</dbReference>
<dbReference type="SUPFAM" id="SSF50249">
    <property type="entry name" value="Nucleic acid-binding proteins"/>
    <property type="match status" value="1"/>
</dbReference>
<comment type="caution">
    <text evidence="3">The sequence shown here is derived from an EMBL/GenBank/DDBJ whole genome shotgun (WGS) entry which is preliminary data.</text>
</comment>
<gene>
    <name evidence="3" type="ORF">NQ317_014791</name>
</gene>
<dbReference type="PANTHER" id="PTHR11252">
    <property type="entry name" value="POLYRIBONUCLEOTIDE NUCLEOTIDYLTRANSFERASE"/>
    <property type="match status" value="1"/>
</dbReference>
<feature type="domain" description="S1 motif" evidence="2">
    <location>
        <begin position="52"/>
        <end position="123"/>
    </location>
</feature>
<protein>
    <recommendedName>
        <fullName evidence="2">S1 motif domain-containing protein</fullName>
    </recommendedName>
</protein>
<dbReference type="PROSITE" id="PS50126">
    <property type="entry name" value="S1"/>
    <property type="match status" value="1"/>
</dbReference>
<accession>A0ABQ9J8U0</accession>
<evidence type="ECO:0000256" key="1">
    <source>
        <dbReference type="ARBA" id="ARBA00022884"/>
    </source>
</evidence>
<sequence>MKKLFAETGVVVSQVDDTTFQIFAPNQSAMDEGKEIINKLLTTEKAPELEFGGIYKATVVEVRDIGVMVSLYSGMPPALLHNSQLDQRKVSHPSALGIEVGQDIQVKYFGRDPVSGLMRLSRKVLQASPR</sequence>
<reference evidence="3" key="1">
    <citation type="journal article" date="2023" name="Insect Mol. Biol.">
        <title>Genome sequencing provides insights into the evolution of gene families encoding plant cell wall-degrading enzymes in longhorned beetles.</title>
        <authorList>
            <person name="Shin N.R."/>
            <person name="Okamura Y."/>
            <person name="Kirsch R."/>
            <person name="Pauchet Y."/>
        </authorList>
    </citation>
    <scope>NUCLEOTIDE SEQUENCE</scope>
    <source>
        <strain evidence="3">MMC_N1</strain>
    </source>
</reference>
<keyword evidence="4" id="KW-1185">Reference proteome</keyword>
<dbReference type="InterPro" id="IPR012162">
    <property type="entry name" value="PNPase"/>
</dbReference>
<dbReference type="Gene3D" id="3.30.1370.10">
    <property type="entry name" value="K Homology domain, type 1"/>
    <property type="match status" value="1"/>
</dbReference>
<dbReference type="Gene3D" id="2.40.50.140">
    <property type="entry name" value="Nucleic acid-binding proteins"/>
    <property type="match status" value="1"/>
</dbReference>
<dbReference type="InterPro" id="IPR036612">
    <property type="entry name" value="KH_dom_type_1_sf"/>
</dbReference>
<dbReference type="EMBL" id="JAPWTJ010000967">
    <property type="protein sequence ID" value="KAJ8974586.1"/>
    <property type="molecule type" value="Genomic_DNA"/>
</dbReference>
<evidence type="ECO:0000313" key="4">
    <source>
        <dbReference type="Proteomes" id="UP001162164"/>
    </source>
</evidence>
<name>A0ABQ9J8U0_9CUCU</name>
<organism evidence="3 4">
    <name type="scientific">Molorchus minor</name>
    <dbReference type="NCBI Taxonomy" id="1323400"/>
    <lineage>
        <taxon>Eukaryota</taxon>
        <taxon>Metazoa</taxon>
        <taxon>Ecdysozoa</taxon>
        <taxon>Arthropoda</taxon>
        <taxon>Hexapoda</taxon>
        <taxon>Insecta</taxon>
        <taxon>Pterygota</taxon>
        <taxon>Neoptera</taxon>
        <taxon>Endopterygota</taxon>
        <taxon>Coleoptera</taxon>
        <taxon>Polyphaga</taxon>
        <taxon>Cucujiformia</taxon>
        <taxon>Chrysomeloidea</taxon>
        <taxon>Cerambycidae</taxon>
        <taxon>Lamiinae</taxon>
        <taxon>Monochamini</taxon>
        <taxon>Molorchus</taxon>
    </lineage>
</organism>
<dbReference type="PANTHER" id="PTHR11252:SF0">
    <property type="entry name" value="POLYRIBONUCLEOTIDE NUCLEOTIDYLTRANSFERASE 1, MITOCHONDRIAL"/>
    <property type="match status" value="1"/>
</dbReference>
<dbReference type="InterPro" id="IPR003029">
    <property type="entry name" value="S1_domain"/>
</dbReference>
<keyword evidence="1" id="KW-0694">RNA-binding</keyword>